<name>A0A8D8FP53_CULPI</name>
<dbReference type="EMBL" id="HBUE01081175">
    <property type="protein sequence ID" value="CAG6477523.1"/>
    <property type="molecule type" value="Transcribed_RNA"/>
</dbReference>
<organism evidence="1">
    <name type="scientific">Culex pipiens</name>
    <name type="common">House mosquito</name>
    <dbReference type="NCBI Taxonomy" id="7175"/>
    <lineage>
        <taxon>Eukaryota</taxon>
        <taxon>Metazoa</taxon>
        <taxon>Ecdysozoa</taxon>
        <taxon>Arthropoda</taxon>
        <taxon>Hexapoda</taxon>
        <taxon>Insecta</taxon>
        <taxon>Pterygota</taxon>
        <taxon>Neoptera</taxon>
        <taxon>Endopterygota</taxon>
        <taxon>Diptera</taxon>
        <taxon>Nematocera</taxon>
        <taxon>Culicoidea</taxon>
        <taxon>Culicidae</taxon>
        <taxon>Culicinae</taxon>
        <taxon>Culicini</taxon>
        <taxon>Culex</taxon>
        <taxon>Culex</taxon>
    </lineage>
</organism>
<proteinExistence type="predicted"/>
<dbReference type="AlphaFoldDB" id="A0A8D8FP53"/>
<reference evidence="1" key="1">
    <citation type="submission" date="2021-05" db="EMBL/GenBank/DDBJ databases">
        <authorList>
            <person name="Alioto T."/>
            <person name="Alioto T."/>
            <person name="Gomez Garrido J."/>
        </authorList>
    </citation>
    <scope>NUCLEOTIDE SEQUENCE</scope>
</reference>
<sequence length="137" mass="14517">MSPDRGLAVVHAGHLEHAARPLGLPPAVPAESGAARFPSPEIHPVLRCFGSARLAARNQQFVPQLEAVGAGLHPDQVCSAARAASGSAAAAGQIQVEIARGGNEFSASVFEKKSMQDYKYVEMIFLYTEECIVVQSF</sequence>
<accession>A0A8D8FP53</accession>
<protein>
    <submittedName>
        <fullName evidence="1">(northern house mosquito) hypothetical protein</fullName>
    </submittedName>
</protein>
<evidence type="ECO:0000313" key="1">
    <source>
        <dbReference type="EMBL" id="CAG6477523.1"/>
    </source>
</evidence>